<reference evidence="10 11" key="1">
    <citation type="submission" date="2016-10" db="EMBL/GenBank/DDBJ databases">
        <authorList>
            <person name="de Groot N.N."/>
        </authorList>
    </citation>
    <scope>NUCLEOTIDE SEQUENCE [LARGE SCALE GENOMIC DNA]</scope>
    <source>
        <strain evidence="10 11">ATCC 51969</strain>
    </source>
</reference>
<evidence type="ECO:0000256" key="5">
    <source>
        <dbReference type="ARBA" id="ARBA00023295"/>
    </source>
</evidence>
<feature type="domain" description="Glycosyl-hydrolase 97 C-terminal oligomerisation" evidence="9">
    <location>
        <begin position="560"/>
        <end position="647"/>
    </location>
</feature>
<organism evidence="10 11">
    <name type="scientific">Pedobacter antarcticus</name>
    <dbReference type="NCBI Taxonomy" id="34086"/>
    <lineage>
        <taxon>Bacteria</taxon>
        <taxon>Pseudomonadati</taxon>
        <taxon>Bacteroidota</taxon>
        <taxon>Sphingobacteriia</taxon>
        <taxon>Sphingobacteriales</taxon>
        <taxon>Sphingobacteriaceae</taxon>
        <taxon>Pedobacter</taxon>
    </lineage>
</organism>
<dbReference type="RefSeq" id="WP_037443757.1">
    <property type="nucleotide sequence ID" value="NZ_FONS01000003.1"/>
</dbReference>
<feature type="domain" description="Glycosyl-hydrolase 97 catalytic" evidence="7">
    <location>
        <begin position="313"/>
        <end position="461"/>
    </location>
</feature>
<dbReference type="Gene3D" id="2.60.40.1180">
    <property type="entry name" value="Golgi alpha-mannosidase II"/>
    <property type="match status" value="1"/>
</dbReference>
<dbReference type="InterPro" id="IPR029486">
    <property type="entry name" value="GH97_N"/>
</dbReference>
<feature type="signal peptide" evidence="6">
    <location>
        <begin position="1"/>
        <end position="22"/>
    </location>
</feature>
<comment type="subunit">
    <text evidence="2">Monomer.</text>
</comment>
<evidence type="ECO:0000313" key="10">
    <source>
        <dbReference type="EMBL" id="SFE89446.1"/>
    </source>
</evidence>
<evidence type="ECO:0000259" key="9">
    <source>
        <dbReference type="Pfam" id="PF14509"/>
    </source>
</evidence>
<keyword evidence="6" id="KW-0732">Signal</keyword>
<gene>
    <name evidence="10" type="ORF">SAMN03003324_01697</name>
</gene>
<dbReference type="SUPFAM" id="SSF51445">
    <property type="entry name" value="(Trans)glycosidases"/>
    <property type="match status" value="1"/>
</dbReference>
<dbReference type="Gene3D" id="2.70.98.10">
    <property type="match status" value="1"/>
</dbReference>
<feature type="chain" id="PRO_5010169458" evidence="6">
    <location>
        <begin position="23"/>
        <end position="655"/>
    </location>
</feature>
<evidence type="ECO:0000256" key="3">
    <source>
        <dbReference type="ARBA" id="ARBA00022801"/>
    </source>
</evidence>
<evidence type="ECO:0000256" key="2">
    <source>
        <dbReference type="ARBA" id="ARBA00011245"/>
    </source>
</evidence>
<proteinExistence type="predicted"/>
<dbReference type="InterPro" id="IPR014718">
    <property type="entry name" value="GH-type_carb-bd"/>
</dbReference>
<dbReference type="Proteomes" id="UP000183129">
    <property type="component" value="Unassembled WGS sequence"/>
</dbReference>
<evidence type="ECO:0000256" key="1">
    <source>
        <dbReference type="ARBA" id="ARBA00001913"/>
    </source>
</evidence>
<dbReference type="EMBL" id="FONS01000003">
    <property type="protein sequence ID" value="SFE89446.1"/>
    <property type="molecule type" value="Genomic_DNA"/>
</dbReference>
<keyword evidence="4" id="KW-0106">Calcium</keyword>
<dbReference type="PANTHER" id="PTHR35803:SF2">
    <property type="entry name" value="RETAINING ALPHA-GALACTOSIDASE"/>
    <property type="match status" value="1"/>
</dbReference>
<dbReference type="InterPro" id="IPR019563">
    <property type="entry name" value="GH97_catalytic"/>
</dbReference>
<accession>A0A1I2EA20</accession>
<dbReference type="GO" id="GO:0030246">
    <property type="term" value="F:carbohydrate binding"/>
    <property type="evidence" value="ECO:0007669"/>
    <property type="project" value="InterPro"/>
</dbReference>
<evidence type="ECO:0000256" key="6">
    <source>
        <dbReference type="SAM" id="SignalP"/>
    </source>
</evidence>
<dbReference type="Pfam" id="PF14508">
    <property type="entry name" value="GH97_N"/>
    <property type="match status" value="1"/>
</dbReference>
<dbReference type="PANTHER" id="PTHR35803">
    <property type="entry name" value="GLUCAN 1,4-ALPHA-GLUCOSIDASE SUSB-RELATED"/>
    <property type="match status" value="1"/>
</dbReference>
<name>A0A1I2EA20_9SPHI</name>
<dbReference type="STRING" id="34086.SAMN04488084_102108"/>
<dbReference type="InterPro" id="IPR017853">
    <property type="entry name" value="GH"/>
</dbReference>
<dbReference type="InterPro" id="IPR029483">
    <property type="entry name" value="GH97_C"/>
</dbReference>
<sequence length="655" mass="73553">MSPIRSIIYVFILSFCFSKSSAQDLHISSPDKKLTVKLSLDQGKLYYNVLLQENEMLEKSPLGLRGSQVDLSSNLRLISSNSKRIDQTYSEPKIKISTVRYQANELICKFENPNKQQLEVVFRVSNNDIAFRYQVPQTGEPANLTIEEELTGYKFPLATTTFLTPQASPMIGWMKTKPSYEEEYIPDQAMGVPSKYGVGYTFPALFHVGDKGWILLSETGVNALYCGSKLSEGTKDGMYKLAFPETGENNGIGSANPTMALPGATPWRTLTVGNNLKPIVETTIPFDVVEPQYKASKEYSFGRSTWSWLLWQDDSINLDDQKKFVDLSANMGYEFVLVDNWWDTKIGRDKIEQLVAYGKDKNVGVCLWYNSNGFWNDAPQGPKNGMNTAVARKREMAWMQRIGIKGIKVDFFGGDKQETMKLYEDILSDANTYGLTVIFHGCTLPRGWERMYPNFVGSEAVLASENLIFTQQANDAEAFNASLHPFIRNAVGSMDFGPVLLNKRHNRENNGGTIRKTSETFQLATAVLFQTPVQNFGITPNNLNDISTHVIDFMKQVPTTWDETVFVDGYPGKYCVLARRHGETWYIAAINAEEKEKTITVSLPMLSDKMITLYSDKSDKQPQIKKVNLQKNKQITLKLLSGGGAVITGKQITGL</sequence>
<dbReference type="GO" id="GO:0016798">
    <property type="term" value="F:hydrolase activity, acting on glycosyl bonds"/>
    <property type="evidence" value="ECO:0007669"/>
    <property type="project" value="UniProtKB-KW"/>
</dbReference>
<keyword evidence="3 10" id="KW-0378">Hydrolase</keyword>
<dbReference type="InterPro" id="IPR052720">
    <property type="entry name" value="Glycosyl_hydrolase_97"/>
</dbReference>
<feature type="domain" description="Glycosyl-hydrolase 97 N-terminal" evidence="8">
    <location>
        <begin position="27"/>
        <end position="291"/>
    </location>
</feature>
<dbReference type="Pfam" id="PF10566">
    <property type="entry name" value="Glyco_hydro_97"/>
    <property type="match status" value="1"/>
</dbReference>
<protein>
    <submittedName>
        <fullName evidence="10">Glycosyl-hydrolase 97 C-terminal, oligomerisation</fullName>
    </submittedName>
</protein>
<dbReference type="Gene3D" id="3.20.20.70">
    <property type="entry name" value="Aldolase class I"/>
    <property type="match status" value="1"/>
</dbReference>
<dbReference type="InterPro" id="IPR013780">
    <property type="entry name" value="Glyco_hydro_b"/>
</dbReference>
<dbReference type="InterPro" id="IPR013785">
    <property type="entry name" value="Aldolase_TIM"/>
</dbReference>
<comment type="cofactor">
    <cofactor evidence="1">
        <name>Ca(2+)</name>
        <dbReference type="ChEBI" id="CHEBI:29108"/>
    </cofactor>
</comment>
<dbReference type="AlphaFoldDB" id="A0A1I2EA20"/>
<dbReference type="Pfam" id="PF14509">
    <property type="entry name" value="GH97_C"/>
    <property type="match status" value="1"/>
</dbReference>
<evidence type="ECO:0000256" key="4">
    <source>
        <dbReference type="ARBA" id="ARBA00022837"/>
    </source>
</evidence>
<keyword evidence="5" id="KW-0326">Glycosidase</keyword>
<evidence type="ECO:0000259" key="8">
    <source>
        <dbReference type="Pfam" id="PF14508"/>
    </source>
</evidence>
<evidence type="ECO:0000259" key="7">
    <source>
        <dbReference type="Pfam" id="PF10566"/>
    </source>
</evidence>
<evidence type="ECO:0000313" key="11">
    <source>
        <dbReference type="Proteomes" id="UP000183129"/>
    </source>
</evidence>